<dbReference type="InterPro" id="IPR002110">
    <property type="entry name" value="Ankyrin_rpt"/>
</dbReference>
<dbReference type="PRINTS" id="PR01415">
    <property type="entry name" value="ANKYRIN"/>
</dbReference>
<dbReference type="InterPro" id="IPR036770">
    <property type="entry name" value="Ankyrin_rpt-contain_sf"/>
</dbReference>
<organism evidence="4 5">
    <name type="scientific">Nasonia vitripennis</name>
    <name type="common">Parasitic wasp</name>
    <dbReference type="NCBI Taxonomy" id="7425"/>
    <lineage>
        <taxon>Eukaryota</taxon>
        <taxon>Metazoa</taxon>
        <taxon>Ecdysozoa</taxon>
        <taxon>Arthropoda</taxon>
        <taxon>Hexapoda</taxon>
        <taxon>Insecta</taxon>
        <taxon>Pterygota</taxon>
        <taxon>Neoptera</taxon>
        <taxon>Endopterygota</taxon>
        <taxon>Hymenoptera</taxon>
        <taxon>Apocrita</taxon>
        <taxon>Proctotrupomorpha</taxon>
        <taxon>Chalcidoidea</taxon>
        <taxon>Pteromalidae</taxon>
        <taxon>Pteromalinae</taxon>
        <taxon>Nasonia</taxon>
    </lineage>
</organism>
<feature type="repeat" description="ANK" evidence="3">
    <location>
        <begin position="210"/>
        <end position="242"/>
    </location>
</feature>
<dbReference type="PANTHER" id="PTHR24123">
    <property type="entry name" value="ANKYRIN REPEAT-CONTAINING"/>
    <property type="match status" value="1"/>
</dbReference>
<reference evidence="4" key="1">
    <citation type="submission" date="2021-01" db="UniProtKB">
        <authorList>
            <consortium name="EnsemblMetazoa"/>
        </authorList>
    </citation>
    <scope>IDENTIFICATION</scope>
</reference>
<dbReference type="RefSeq" id="XP_008206465.1">
    <property type="nucleotide sequence ID" value="XM_008208243.1"/>
</dbReference>
<keyword evidence="2 3" id="KW-0040">ANK repeat</keyword>
<dbReference type="OrthoDB" id="20872at2759"/>
<evidence type="ECO:0000256" key="2">
    <source>
        <dbReference type="ARBA" id="ARBA00023043"/>
    </source>
</evidence>
<dbReference type="EnsemblMetazoa" id="XM_008208243">
    <property type="protein sequence ID" value="XP_008206465"/>
    <property type="gene ID" value="LOC103316142"/>
</dbReference>
<dbReference type="Pfam" id="PF12796">
    <property type="entry name" value="Ank_2"/>
    <property type="match status" value="3"/>
</dbReference>
<dbReference type="Gene3D" id="1.25.40.20">
    <property type="entry name" value="Ankyrin repeat-containing domain"/>
    <property type="match status" value="3"/>
</dbReference>
<dbReference type="KEGG" id="nvi:103316142"/>
<proteinExistence type="predicted"/>
<feature type="repeat" description="ANK" evidence="3">
    <location>
        <begin position="349"/>
        <end position="381"/>
    </location>
</feature>
<dbReference type="InParanoid" id="A0A7M7H4T9"/>
<protein>
    <submittedName>
        <fullName evidence="4">Uncharacterized protein</fullName>
    </submittedName>
</protein>
<dbReference type="AlphaFoldDB" id="A0A7M7H4T9"/>
<evidence type="ECO:0000313" key="4">
    <source>
        <dbReference type="EnsemblMetazoa" id="XP_008206465"/>
    </source>
</evidence>
<dbReference type="PROSITE" id="PS50297">
    <property type="entry name" value="ANK_REP_REGION"/>
    <property type="match status" value="3"/>
</dbReference>
<dbReference type="PANTHER" id="PTHR24123:SF33">
    <property type="entry name" value="PROTEIN HOS4"/>
    <property type="match status" value="1"/>
</dbReference>
<dbReference type="GeneID" id="103316142"/>
<dbReference type="SUPFAM" id="SSF48403">
    <property type="entry name" value="Ankyrin repeat"/>
    <property type="match status" value="2"/>
</dbReference>
<keyword evidence="1" id="KW-0677">Repeat</keyword>
<evidence type="ECO:0000313" key="5">
    <source>
        <dbReference type="Proteomes" id="UP000002358"/>
    </source>
</evidence>
<dbReference type="PROSITE" id="PS50088">
    <property type="entry name" value="ANK_REPEAT"/>
    <property type="match status" value="5"/>
</dbReference>
<dbReference type="SMR" id="A0A7M7H4T9"/>
<feature type="repeat" description="ANK" evidence="3">
    <location>
        <begin position="88"/>
        <end position="120"/>
    </location>
</feature>
<evidence type="ECO:0000256" key="3">
    <source>
        <dbReference type="PROSITE-ProRule" id="PRU00023"/>
    </source>
</evidence>
<feature type="repeat" description="ANK" evidence="3">
    <location>
        <begin position="383"/>
        <end position="415"/>
    </location>
</feature>
<keyword evidence="5" id="KW-1185">Reference proteome</keyword>
<evidence type="ECO:0000256" key="1">
    <source>
        <dbReference type="ARBA" id="ARBA00022737"/>
    </source>
</evidence>
<dbReference type="SMART" id="SM00248">
    <property type="entry name" value="ANK"/>
    <property type="match status" value="13"/>
</dbReference>
<name>A0A7M7H4T9_NASVI</name>
<feature type="repeat" description="ANK" evidence="3">
    <location>
        <begin position="243"/>
        <end position="275"/>
    </location>
</feature>
<accession>A0A7M7H4T9</accession>
<sequence length="643" mass="73002">MSTVPKFKIKKSLNFKRRSYRTQLVFRAIKQGDLTMVKQLVKEGGLRINARTENRTLLHFVVDSDFSTVAVVRHLVQAGCRINSVNTRGNTALHIALQYHKLGIARYLIKAGANVRAKNVERETPLQLAVANKSHVDLVTEMLPNGDLHAKCKFYGLMSLQLAIVGVRYRHWIRKLVESYGGKSIYGSELRKVVKMLLDAGADVNARDISNSSPLHCAVYTGDVELVKILIDAGADLNHLTETGFAVLHDAVLCGNEAMVRLLLSRGSRVDIQVEDIGDTALHWAIRLNTEGSHEKIIKHLMKFGSNMYKLNLNAESPFNYVLQYGDPKLLNFFIDEYKADIKMVNVPGGKHPLMFAAQNKHQEVMDRVLDCGFDVNTWCKKFNASALHLACSLCLPKNVRRLISKGANVNVKNGIQRTPIFNAIFDIYGSEEDTVPALLFRQDFAEERKEVMRILLHNGADINYPIKVESLNTDKTILEIAYDFKDIAACKVIIQYAAMVEVKTRVPLLSEYNIRFIEKYVEMNMYYQRCLAEATHMGATKIAEGSCVTFLSVLMEKLDKVARYTKNDAIFANWFDAVEHDVYPIYGDQLDERLVHAVDRQYRFEDIYGTLCTMQRFKDLDDVPLEIISKYLIDEDVKFIPS</sequence>
<dbReference type="Proteomes" id="UP000002358">
    <property type="component" value="Chromosome 5"/>
</dbReference>
<dbReference type="InterPro" id="IPR051165">
    <property type="entry name" value="Multifunctional_ANK_Repeat"/>
</dbReference>